<keyword evidence="11" id="KW-1185">Reference proteome</keyword>
<feature type="active site" description="Proton donor" evidence="2">
    <location>
        <position position="494"/>
    </location>
</feature>
<dbReference type="Gene3D" id="3.50.50.60">
    <property type="entry name" value="FAD/NAD(P)-binding domain"/>
    <property type="match status" value="1"/>
</dbReference>
<dbReference type="PANTHER" id="PTHR11552">
    <property type="entry name" value="GLUCOSE-METHANOL-CHOLINE GMC OXIDOREDUCTASE"/>
    <property type="match status" value="1"/>
</dbReference>
<comment type="caution">
    <text evidence="9">The sequence shown here is derived from an EMBL/GenBank/DDBJ whole genome shotgun (WGS) entry which is preliminary data.</text>
</comment>
<dbReference type="PROSITE" id="PS00623">
    <property type="entry name" value="GMC_OXRED_1"/>
    <property type="match status" value="1"/>
</dbReference>
<proteinExistence type="inferred from homology"/>
<dbReference type="SUPFAM" id="SSF51905">
    <property type="entry name" value="FAD/NAD(P)-binding domain"/>
    <property type="match status" value="1"/>
</dbReference>
<gene>
    <name evidence="8" type="ORF">BLS_004859</name>
    <name evidence="9" type="ORF">EG327_000117</name>
    <name evidence="7" type="ORF">EG328_006534</name>
</gene>
<evidence type="ECO:0000259" key="6">
    <source>
        <dbReference type="PROSITE" id="PS00624"/>
    </source>
</evidence>
<dbReference type="SUPFAM" id="SSF54373">
    <property type="entry name" value="FAD-linked reductases, C-terminal domain"/>
    <property type="match status" value="1"/>
</dbReference>
<dbReference type="GO" id="GO:0050660">
    <property type="term" value="F:flavin adenine dinucleotide binding"/>
    <property type="evidence" value="ECO:0007669"/>
    <property type="project" value="InterPro"/>
</dbReference>
<dbReference type="Proteomes" id="UP000433883">
    <property type="component" value="Unassembled WGS sequence"/>
</dbReference>
<evidence type="ECO:0000259" key="5">
    <source>
        <dbReference type="PROSITE" id="PS00623"/>
    </source>
</evidence>
<dbReference type="GO" id="GO:0016614">
    <property type="term" value="F:oxidoreductase activity, acting on CH-OH group of donors"/>
    <property type="evidence" value="ECO:0007669"/>
    <property type="project" value="InterPro"/>
</dbReference>
<evidence type="ECO:0000256" key="3">
    <source>
        <dbReference type="PIRSR" id="PIRSR000137-2"/>
    </source>
</evidence>
<dbReference type="InterPro" id="IPR012132">
    <property type="entry name" value="GMC_OxRdtase"/>
</dbReference>
<sequence length="564" mass="62181">MPHADEARTKFDFIVVGSGPAGSVVASKLARSPRAPHVLLLEAGGSSMDDNALILADRYSNFMTFPDYNWGYKSAPQKHLNGRQIDYSRGRGLGGSSRINFACYTIGPKHDYDHWAELVGDDFFNWENSRRRYNAIESYDMDIDLKYKNYADPSRAEHGKSGPLSVSYPKIWERGLSEAMDAFKENGHIINADINSGDPIGFGICPSTANKGMRTTSATAFLKNPPENLTIVTDSPATKILMDNDLVTDFASKEVIICAGALDTPKLLKLSGIGPKAELAKHDIECTHDVAGVGENLQDHWFIPLNVQLKPDGDDRPSVLNDPKALEAAKAQFQKDGTGPISVLFSAINMGWWRPSAELQQTEEFKSLPEDVRKHINYPTVPTFEITSHSPPLTPLADPAHSYLTFLILGMTPQSRGTVTLASSDPKDAPICDPNLFSHHFDRQNLYEATRTAWSIMTSPSLAKDTVSTLMAPKSMSDEDIMEYARETTATTWHMSCTAKMGKPDDEMAVVDTHFRVKGLVGLRVADLSVTPFLPNCHTMAVAYQIGEMAFERLAAEYGLDVRD</sequence>
<name>A0A8H3ZI36_VENIN</name>
<evidence type="ECO:0000313" key="10">
    <source>
        <dbReference type="Proteomes" id="UP000447873"/>
    </source>
</evidence>
<reference evidence="9 11" key="1">
    <citation type="submission" date="2019-07" db="EMBL/GenBank/DDBJ databases">
        <title>Venturia inaequalis Genome Resource.</title>
        <authorList>
            <person name="Lichtner F.J."/>
        </authorList>
    </citation>
    <scope>NUCLEOTIDE SEQUENCE [LARGE SCALE GENOMIC DNA]</scope>
    <source>
        <strain evidence="7 10">120213</strain>
        <strain evidence="8">Bline_iso_100314</strain>
        <strain evidence="9 11">DMI_063113</strain>
    </source>
</reference>
<dbReference type="PROSITE" id="PS00624">
    <property type="entry name" value="GMC_OXRED_2"/>
    <property type="match status" value="1"/>
</dbReference>
<keyword evidence="3 4" id="KW-0274">FAD</keyword>
<feature type="binding site" evidence="3">
    <location>
        <begin position="493"/>
        <end position="494"/>
    </location>
    <ligand>
        <name>FAD</name>
        <dbReference type="ChEBI" id="CHEBI:57692"/>
    </ligand>
</feature>
<dbReference type="Proteomes" id="UP000447873">
    <property type="component" value="Unassembled WGS sequence"/>
</dbReference>
<dbReference type="PIRSF" id="PIRSF000137">
    <property type="entry name" value="Alcohol_oxidase"/>
    <property type="match status" value="1"/>
</dbReference>
<keyword evidence="4" id="KW-0285">Flavoprotein</keyword>
<comment type="cofactor">
    <cofactor evidence="3">
        <name>FAD</name>
        <dbReference type="ChEBI" id="CHEBI:57692"/>
    </cofactor>
</comment>
<evidence type="ECO:0000313" key="7">
    <source>
        <dbReference type="EMBL" id="KAE9969972.1"/>
    </source>
</evidence>
<dbReference type="EMBL" id="WNWR01000010">
    <property type="protein sequence ID" value="KAE9994272.1"/>
    <property type="molecule type" value="Genomic_DNA"/>
</dbReference>
<feature type="domain" description="Glucose-methanol-choline oxidoreductase N-terminal" evidence="5">
    <location>
        <begin position="90"/>
        <end position="113"/>
    </location>
</feature>
<dbReference type="Pfam" id="PF05199">
    <property type="entry name" value="GMC_oxred_C"/>
    <property type="match status" value="1"/>
</dbReference>
<dbReference type="InterPro" id="IPR007867">
    <property type="entry name" value="GMC_OxRtase_C"/>
</dbReference>
<dbReference type="EMBL" id="WNWQ01000322">
    <property type="protein sequence ID" value="KAE9970587.1"/>
    <property type="molecule type" value="Genomic_DNA"/>
</dbReference>
<dbReference type="PANTHER" id="PTHR11552:SF134">
    <property type="entry name" value="GLUCOSE-METHANOL-CHOLINE OXIDOREDUCTASE N-TERMINAL DOMAIN-CONTAINING PROTEIN"/>
    <property type="match status" value="1"/>
</dbReference>
<evidence type="ECO:0000313" key="8">
    <source>
        <dbReference type="EMBL" id="KAE9970587.1"/>
    </source>
</evidence>
<dbReference type="InterPro" id="IPR036188">
    <property type="entry name" value="FAD/NAD-bd_sf"/>
</dbReference>
<evidence type="ECO:0000313" key="11">
    <source>
        <dbReference type="Proteomes" id="UP000490939"/>
    </source>
</evidence>
<evidence type="ECO:0000256" key="2">
    <source>
        <dbReference type="PIRSR" id="PIRSR000137-1"/>
    </source>
</evidence>
<dbReference type="Proteomes" id="UP000490939">
    <property type="component" value="Unassembled WGS sequence"/>
</dbReference>
<dbReference type="InterPro" id="IPR000172">
    <property type="entry name" value="GMC_OxRdtase_N"/>
</dbReference>
<organism evidence="9 11">
    <name type="scientific">Venturia inaequalis</name>
    <name type="common">Apple scab fungus</name>
    <dbReference type="NCBI Taxonomy" id="5025"/>
    <lineage>
        <taxon>Eukaryota</taxon>
        <taxon>Fungi</taxon>
        <taxon>Dikarya</taxon>
        <taxon>Ascomycota</taxon>
        <taxon>Pezizomycotina</taxon>
        <taxon>Dothideomycetes</taxon>
        <taxon>Pleosporomycetidae</taxon>
        <taxon>Venturiales</taxon>
        <taxon>Venturiaceae</taxon>
        <taxon>Venturia</taxon>
    </lineage>
</organism>
<dbReference type="Gene3D" id="3.30.560.10">
    <property type="entry name" value="Glucose Oxidase, domain 3"/>
    <property type="match status" value="1"/>
</dbReference>
<feature type="active site" description="Proton acceptor" evidence="2">
    <location>
        <position position="538"/>
    </location>
</feature>
<evidence type="ECO:0000256" key="4">
    <source>
        <dbReference type="RuleBase" id="RU003968"/>
    </source>
</evidence>
<dbReference type="Pfam" id="PF00732">
    <property type="entry name" value="GMC_oxred_N"/>
    <property type="match status" value="1"/>
</dbReference>
<accession>A0A8H3ZI36</accession>
<dbReference type="EMBL" id="WNWS01000348">
    <property type="protein sequence ID" value="KAE9969972.1"/>
    <property type="molecule type" value="Genomic_DNA"/>
</dbReference>
<comment type="similarity">
    <text evidence="1 4">Belongs to the GMC oxidoreductase family.</text>
</comment>
<protein>
    <recommendedName>
        <fullName evidence="5 6">Glucose-methanol-choline oxidoreductase N-terminal domain-containing protein</fullName>
    </recommendedName>
</protein>
<evidence type="ECO:0000256" key="1">
    <source>
        <dbReference type="ARBA" id="ARBA00010790"/>
    </source>
</evidence>
<feature type="domain" description="Glucose-methanol-choline oxidoreductase N-terminal" evidence="6">
    <location>
        <begin position="260"/>
        <end position="274"/>
    </location>
</feature>
<dbReference type="AlphaFoldDB" id="A0A8H3ZI36"/>
<evidence type="ECO:0000313" key="9">
    <source>
        <dbReference type="EMBL" id="KAE9994272.1"/>
    </source>
</evidence>